<dbReference type="Gene3D" id="1.20.5.170">
    <property type="match status" value="1"/>
</dbReference>
<dbReference type="EMBL" id="JAQQBS010001424">
    <property type="protein sequence ID" value="KAK0158319.1"/>
    <property type="molecule type" value="Genomic_DNA"/>
</dbReference>
<keyword evidence="4" id="KW-0238">DNA-binding</keyword>
<evidence type="ECO:0000313" key="10">
    <source>
        <dbReference type="Proteomes" id="UP001168990"/>
    </source>
</evidence>
<keyword evidence="10" id="KW-1185">Reference proteome</keyword>
<evidence type="ECO:0000256" key="1">
    <source>
        <dbReference type="ARBA" id="ARBA00004123"/>
    </source>
</evidence>
<feature type="region of interest" description="Disordered" evidence="7">
    <location>
        <begin position="1"/>
        <end position="81"/>
    </location>
</feature>
<dbReference type="AlphaFoldDB" id="A0AA39C5L2"/>
<dbReference type="InterPro" id="IPR040223">
    <property type="entry name" value="PAR_bZIP"/>
</dbReference>
<dbReference type="InterPro" id="IPR046347">
    <property type="entry name" value="bZIP_sf"/>
</dbReference>
<keyword evidence="6" id="KW-0539">Nucleus</keyword>
<reference evidence="9" key="1">
    <citation type="journal article" date="2023" name="bioRxiv">
        <title>Scaffold-level genome assemblies of two parasitoid biocontrol wasps reveal the parthenogenesis mechanism and an associated novel virus.</title>
        <authorList>
            <person name="Inwood S."/>
            <person name="Skelly J."/>
            <person name="Guhlin J."/>
            <person name="Harrop T."/>
            <person name="Goldson S."/>
            <person name="Dearden P."/>
        </authorList>
    </citation>
    <scope>NUCLEOTIDE SEQUENCE</scope>
    <source>
        <strain evidence="9">Irish</strain>
        <tissue evidence="9">Whole body</tissue>
    </source>
</reference>
<feature type="domain" description="BZIP" evidence="8">
    <location>
        <begin position="263"/>
        <end position="319"/>
    </location>
</feature>
<dbReference type="Pfam" id="PF07716">
    <property type="entry name" value="bZIP_2"/>
    <property type="match status" value="1"/>
</dbReference>
<evidence type="ECO:0000313" key="9">
    <source>
        <dbReference type="EMBL" id="KAK0158319.1"/>
    </source>
</evidence>
<evidence type="ECO:0000256" key="3">
    <source>
        <dbReference type="ARBA" id="ARBA00023015"/>
    </source>
</evidence>
<dbReference type="SMART" id="SM00338">
    <property type="entry name" value="BRLZ"/>
    <property type="match status" value="1"/>
</dbReference>
<dbReference type="FunFam" id="1.20.5.170:FF:000025">
    <property type="entry name" value="nuclear factor interleukin-3-regulated protein-like"/>
    <property type="match status" value="1"/>
</dbReference>
<evidence type="ECO:0000256" key="6">
    <source>
        <dbReference type="ARBA" id="ARBA00023242"/>
    </source>
</evidence>
<evidence type="ECO:0000256" key="7">
    <source>
        <dbReference type="SAM" id="MobiDB-lite"/>
    </source>
</evidence>
<dbReference type="GO" id="GO:0005634">
    <property type="term" value="C:nucleus"/>
    <property type="evidence" value="ECO:0007669"/>
    <property type="project" value="UniProtKB-SubCell"/>
</dbReference>
<evidence type="ECO:0000259" key="8">
    <source>
        <dbReference type="PROSITE" id="PS50217"/>
    </source>
</evidence>
<feature type="compositionally biased region" description="Polar residues" evidence="7">
    <location>
        <begin position="233"/>
        <end position="243"/>
    </location>
</feature>
<comment type="similarity">
    <text evidence="2">Belongs to the bZIP family. NFIL3 subfamily.</text>
</comment>
<dbReference type="InterPro" id="IPR004827">
    <property type="entry name" value="bZIP"/>
</dbReference>
<name>A0AA39C5L2_9HYME</name>
<dbReference type="Proteomes" id="UP001168990">
    <property type="component" value="Unassembled WGS sequence"/>
</dbReference>
<evidence type="ECO:0000256" key="2">
    <source>
        <dbReference type="ARBA" id="ARBA00006079"/>
    </source>
</evidence>
<dbReference type="PANTHER" id="PTHR11988">
    <property type="entry name" value="THYROTROPH EMBRYONIC FACTOR RELATED"/>
    <property type="match status" value="1"/>
</dbReference>
<comment type="caution">
    <text evidence="9">The sequence shown here is derived from an EMBL/GenBank/DDBJ whole genome shotgun (WGS) entry which is preliminary data.</text>
</comment>
<accession>A0AA39C5L2</accession>
<feature type="compositionally biased region" description="Polar residues" evidence="7">
    <location>
        <begin position="45"/>
        <end position="72"/>
    </location>
</feature>
<organism evidence="9 10">
    <name type="scientific">Microctonus aethiopoides</name>
    <dbReference type="NCBI Taxonomy" id="144406"/>
    <lineage>
        <taxon>Eukaryota</taxon>
        <taxon>Metazoa</taxon>
        <taxon>Ecdysozoa</taxon>
        <taxon>Arthropoda</taxon>
        <taxon>Hexapoda</taxon>
        <taxon>Insecta</taxon>
        <taxon>Pterygota</taxon>
        <taxon>Neoptera</taxon>
        <taxon>Endopterygota</taxon>
        <taxon>Hymenoptera</taxon>
        <taxon>Apocrita</taxon>
        <taxon>Ichneumonoidea</taxon>
        <taxon>Braconidae</taxon>
        <taxon>Euphorinae</taxon>
        <taxon>Microctonus</taxon>
    </lineage>
</organism>
<dbReference type="SUPFAM" id="SSF57959">
    <property type="entry name" value="Leucine zipper domain"/>
    <property type="match status" value="1"/>
</dbReference>
<sequence>MQSYGLQPTPQDCNQPLDFTSKSENTSPSILDLSCKKQNDEESNNDTNLSNCDPMSLETKSSTSMREATTTTGDHHLNPSRQMIYTNESPSQFEVRTFMMTPPSDSDSPNKQKLYSMYPQYNLSGAENLPVYSGLPFGQPGFPVATILANAMVGDNSSQFHVPTSLGAHNPVSRCQNNIPKSLVSSGMVKKAPRPFKAYPKNPLAMIMTSPELSGDESAKEKYEKFRNQMMDTVRSTNKTTNIKMRRSKSPSATPTSTDDAKNSAYWERRRKNNEAAKKSRDARRAKEDEIAIRAAYLERENAQLKYEVQALRNELAKLGSLICIK</sequence>
<keyword evidence="3" id="KW-0805">Transcription regulation</keyword>
<evidence type="ECO:0000256" key="4">
    <source>
        <dbReference type="ARBA" id="ARBA00023125"/>
    </source>
</evidence>
<feature type="compositionally biased region" description="Polar residues" evidence="7">
    <location>
        <begin position="1"/>
        <end position="29"/>
    </location>
</feature>
<feature type="compositionally biased region" description="Basic and acidic residues" evidence="7">
    <location>
        <begin position="273"/>
        <end position="286"/>
    </location>
</feature>
<dbReference type="CDD" id="cd14695">
    <property type="entry name" value="bZIP_HLF"/>
    <property type="match status" value="1"/>
</dbReference>
<dbReference type="GO" id="GO:0000981">
    <property type="term" value="F:DNA-binding transcription factor activity, RNA polymerase II-specific"/>
    <property type="evidence" value="ECO:0007669"/>
    <property type="project" value="TreeGrafter"/>
</dbReference>
<keyword evidence="5" id="KW-0804">Transcription</keyword>
<proteinExistence type="inferred from homology"/>
<dbReference type="PROSITE" id="PS50217">
    <property type="entry name" value="BZIP"/>
    <property type="match status" value="1"/>
</dbReference>
<reference evidence="9" key="2">
    <citation type="submission" date="2023-03" db="EMBL/GenBank/DDBJ databases">
        <authorList>
            <person name="Inwood S.N."/>
            <person name="Skelly J.G."/>
            <person name="Guhlin J."/>
            <person name="Harrop T.W.R."/>
            <person name="Goldson S.G."/>
            <person name="Dearden P.K."/>
        </authorList>
    </citation>
    <scope>NUCLEOTIDE SEQUENCE</scope>
    <source>
        <strain evidence="9">Irish</strain>
        <tissue evidence="9">Whole body</tissue>
    </source>
</reference>
<protein>
    <recommendedName>
        <fullName evidence="8">BZIP domain-containing protein</fullName>
    </recommendedName>
</protein>
<dbReference type="GO" id="GO:0000978">
    <property type="term" value="F:RNA polymerase II cis-regulatory region sequence-specific DNA binding"/>
    <property type="evidence" value="ECO:0007669"/>
    <property type="project" value="TreeGrafter"/>
</dbReference>
<dbReference type="PANTHER" id="PTHR11988:SF27">
    <property type="entry name" value="GH27708P"/>
    <property type="match status" value="1"/>
</dbReference>
<comment type="subcellular location">
    <subcellularLocation>
        <location evidence="1">Nucleus</location>
    </subcellularLocation>
</comment>
<feature type="region of interest" description="Disordered" evidence="7">
    <location>
        <begin position="233"/>
        <end position="286"/>
    </location>
</feature>
<evidence type="ECO:0000256" key="5">
    <source>
        <dbReference type="ARBA" id="ARBA00023163"/>
    </source>
</evidence>
<gene>
    <name evidence="9" type="ORF">PV328_009336</name>
</gene>